<evidence type="ECO:0000256" key="1">
    <source>
        <dbReference type="SAM" id="MobiDB-lite"/>
    </source>
</evidence>
<accession>A0A084VE68</accession>
<evidence type="ECO:0000313" key="4">
    <source>
        <dbReference type="Proteomes" id="UP000030765"/>
    </source>
</evidence>
<protein>
    <submittedName>
        <fullName evidence="2 3">Metallophosphoesterase</fullName>
    </submittedName>
</protein>
<dbReference type="AlphaFoldDB" id="A0A084VE68"/>
<keyword evidence="4" id="KW-1185">Reference proteome</keyword>
<dbReference type="EnsemblMetazoa" id="ASIC003379-RA">
    <property type="protein sequence ID" value="ASIC003379-PA"/>
    <property type="gene ID" value="ASIC003379"/>
</dbReference>
<dbReference type="EMBL" id="KE524775">
    <property type="protein sequence ID" value="KFB36262.1"/>
    <property type="molecule type" value="Genomic_DNA"/>
</dbReference>
<dbReference type="VEuPathDB" id="VectorBase:ASIC003379"/>
<dbReference type="Proteomes" id="UP000030765">
    <property type="component" value="Unassembled WGS sequence"/>
</dbReference>
<organism evidence="2">
    <name type="scientific">Anopheles sinensis</name>
    <name type="common">Mosquito</name>
    <dbReference type="NCBI Taxonomy" id="74873"/>
    <lineage>
        <taxon>Eukaryota</taxon>
        <taxon>Metazoa</taxon>
        <taxon>Ecdysozoa</taxon>
        <taxon>Arthropoda</taxon>
        <taxon>Hexapoda</taxon>
        <taxon>Insecta</taxon>
        <taxon>Pterygota</taxon>
        <taxon>Neoptera</taxon>
        <taxon>Endopterygota</taxon>
        <taxon>Diptera</taxon>
        <taxon>Nematocera</taxon>
        <taxon>Culicoidea</taxon>
        <taxon>Culicidae</taxon>
        <taxon>Anophelinae</taxon>
        <taxon>Anopheles</taxon>
    </lineage>
</organism>
<gene>
    <name evidence="2" type="ORF">ZHAS_00003379</name>
</gene>
<evidence type="ECO:0000313" key="2">
    <source>
        <dbReference type="EMBL" id="KFB36262.1"/>
    </source>
</evidence>
<dbReference type="EMBL" id="ATLV01012250">
    <property type="status" value="NOT_ANNOTATED_CDS"/>
    <property type="molecule type" value="Genomic_DNA"/>
</dbReference>
<proteinExistence type="predicted"/>
<name>A0A084VE68_ANOSI</name>
<feature type="region of interest" description="Disordered" evidence="1">
    <location>
        <begin position="70"/>
        <end position="90"/>
    </location>
</feature>
<sequence length="90" mass="10438">MTLQPEACQRRRWVRLSYRERIRCKRAGEKGEVISTCQVGVASGRHPQFVLRRWWTYDLALANSYKQTVTERDKCPEPSSSRQAAPKSIA</sequence>
<evidence type="ECO:0000313" key="3">
    <source>
        <dbReference type="EnsemblMetazoa" id="ASIC003379-PA"/>
    </source>
</evidence>
<reference evidence="3" key="2">
    <citation type="submission" date="2020-05" db="UniProtKB">
        <authorList>
            <consortium name="EnsemblMetazoa"/>
        </authorList>
    </citation>
    <scope>IDENTIFICATION</scope>
</reference>
<reference evidence="2 4" key="1">
    <citation type="journal article" date="2014" name="BMC Genomics">
        <title>Genome sequence of Anopheles sinensis provides insight into genetics basis of mosquito competence for malaria parasites.</title>
        <authorList>
            <person name="Zhou D."/>
            <person name="Zhang D."/>
            <person name="Ding G."/>
            <person name="Shi L."/>
            <person name="Hou Q."/>
            <person name="Ye Y."/>
            <person name="Xu Y."/>
            <person name="Zhou H."/>
            <person name="Xiong C."/>
            <person name="Li S."/>
            <person name="Yu J."/>
            <person name="Hong S."/>
            <person name="Yu X."/>
            <person name="Zou P."/>
            <person name="Chen C."/>
            <person name="Chang X."/>
            <person name="Wang W."/>
            <person name="Lv Y."/>
            <person name="Sun Y."/>
            <person name="Ma L."/>
            <person name="Shen B."/>
            <person name="Zhu C."/>
        </authorList>
    </citation>
    <scope>NUCLEOTIDE SEQUENCE [LARGE SCALE GENOMIC DNA]</scope>
</reference>